<accession>A0A1G6KMT6</accession>
<keyword evidence="3 6" id="KW-1133">Transmembrane helix</keyword>
<name>A0A1G6KMT6_9PROT</name>
<dbReference type="InterPro" id="IPR006260">
    <property type="entry name" value="TonB/TolA_C"/>
</dbReference>
<evidence type="ECO:0000313" key="8">
    <source>
        <dbReference type="EMBL" id="SDC32360.1"/>
    </source>
</evidence>
<gene>
    <name evidence="8" type="ORF">SAMN04487779_1001578</name>
</gene>
<feature type="transmembrane region" description="Helical" evidence="6">
    <location>
        <begin position="31"/>
        <end position="52"/>
    </location>
</feature>
<organism evidence="8 9">
    <name type="scientific">Belnapia rosea</name>
    <dbReference type="NCBI Taxonomy" id="938405"/>
    <lineage>
        <taxon>Bacteria</taxon>
        <taxon>Pseudomonadati</taxon>
        <taxon>Pseudomonadota</taxon>
        <taxon>Alphaproteobacteria</taxon>
        <taxon>Acetobacterales</taxon>
        <taxon>Roseomonadaceae</taxon>
        <taxon>Belnapia</taxon>
    </lineage>
</organism>
<evidence type="ECO:0000313" key="9">
    <source>
        <dbReference type="Proteomes" id="UP000198925"/>
    </source>
</evidence>
<feature type="region of interest" description="Disordered" evidence="5">
    <location>
        <begin position="1"/>
        <end position="23"/>
    </location>
</feature>
<comment type="subcellular location">
    <subcellularLocation>
        <location evidence="1">Membrane</location>
        <topology evidence="1">Single-pass membrane protein</topology>
    </subcellularLocation>
</comment>
<evidence type="ECO:0000256" key="3">
    <source>
        <dbReference type="ARBA" id="ARBA00022989"/>
    </source>
</evidence>
<dbReference type="InterPro" id="IPR037682">
    <property type="entry name" value="TonB_C"/>
</dbReference>
<feature type="compositionally biased region" description="Pro residues" evidence="5">
    <location>
        <begin position="142"/>
        <end position="166"/>
    </location>
</feature>
<dbReference type="SUPFAM" id="SSF74653">
    <property type="entry name" value="TolA/TonB C-terminal domain"/>
    <property type="match status" value="1"/>
</dbReference>
<dbReference type="Pfam" id="PF03544">
    <property type="entry name" value="TonB_C"/>
    <property type="match status" value="1"/>
</dbReference>
<keyword evidence="2 6" id="KW-0812">Transmembrane</keyword>
<feature type="compositionally biased region" description="Basic and acidic residues" evidence="5">
    <location>
        <begin position="233"/>
        <end position="243"/>
    </location>
</feature>
<dbReference type="Proteomes" id="UP000198925">
    <property type="component" value="Unassembled WGS sequence"/>
</dbReference>
<sequence>MGAPTLRAEPALRPGRRRIPRRQRPWRRLRPGLIGSLLLHLGFLGLVILAMLSRERPSEPLPPPSFEVQYQSGAPGRPGEEDGEARPEQEAPPPAPSAPPSVPQAATPPPTPEATAPPAPPLPLPPAPPPPAVPRTQLVEPAPAPPPPPPAMAEALPTPPPPPPAPPRERPSTPQPAPPQAATRPPAAPQPRLPGVWMPEARNLAPPSPPASQGGPRSRLDLSPGPLASRGRNSVEPEADVRGAEVGPDWRNAFRRWVDENKRYPENAVVAGHQGRSRVQIIADPNGKVRSVRLIGPSGSVWLDAGLVSMFRGATIPAFPPGADPNGVTIDFTMNYILVR</sequence>
<dbReference type="NCBIfam" id="TIGR01352">
    <property type="entry name" value="tonB_Cterm"/>
    <property type="match status" value="1"/>
</dbReference>
<dbReference type="PROSITE" id="PS52015">
    <property type="entry name" value="TONB_CTD"/>
    <property type="match status" value="1"/>
</dbReference>
<feature type="compositionally biased region" description="Pro residues" evidence="5">
    <location>
        <begin position="90"/>
        <end position="133"/>
    </location>
</feature>
<dbReference type="EMBL" id="FMZX01000001">
    <property type="protein sequence ID" value="SDC32360.1"/>
    <property type="molecule type" value="Genomic_DNA"/>
</dbReference>
<dbReference type="RefSeq" id="WP_090560858.1">
    <property type="nucleotide sequence ID" value="NZ_FMXZ01000001.1"/>
</dbReference>
<evidence type="ECO:0000259" key="7">
    <source>
        <dbReference type="PROSITE" id="PS52015"/>
    </source>
</evidence>
<dbReference type="GO" id="GO:0016020">
    <property type="term" value="C:membrane"/>
    <property type="evidence" value="ECO:0007669"/>
    <property type="project" value="UniProtKB-SubCell"/>
</dbReference>
<reference evidence="8 9" key="1">
    <citation type="submission" date="2016-10" db="EMBL/GenBank/DDBJ databases">
        <authorList>
            <person name="de Groot N.N."/>
        </authorList>
    </citation>
    <scope>NUCLEOTIDE SEQUENCE [LARGE SCALE GENOMIC DNA]</scope>
    <source>
        <strain evidence="8 9">CPCC 100156</strain>
    </source>
</reference>
<dbReference type="GO" id="GO:0055085">
    <property type="term" value="P:transmembrane transport"/>
    <property type="evidence" value="ECO:0007669"/>
    <property type="project" value="InterPro"/>
</dbReference>
<evidence type="ECO:0000256" key="6">
    <source>
        <dbReference type="SAM" id="Phobius"/>
    </source>
</evidence>
<proteinExistence type="predicted"/>
<keyword evidence="9" id="KW-1185">Reference proteome</keyword>
<dbReference type="PRINTS" id="PR01217">
    <property type="entry name" value="PRICHEXTENSN"/>
</dbReference>
<evidence type="ECO:0000256" key="5">
    <source>
        <dbReference type="SAM" id="MobiDB-lite"/>
    </source>
</evidence>
<feature type="region of interest" description="Disordered" evidence="5">
    <location>
        <begin position="58"/>
        <end position="244"/>
    </location>
</feature>
<evidence type="ECO:0000256" key="4">
    <source>
        <dbReference type="ARBA" id="ARBA00023136"/>
    </source>
</evidence>
<feature type="compositionally biased region" description="Basic residues" evidence="5">
    <location>
        <begin position="14"/>
        <end position="23"/>
    </location>
</feature>
<protein>
    <submittedName>
        <fullName evidence="8">TonB protein C-terminal</fullName>
    </submittedName>
</protein>
<evidence type="ECO:0000256" key="2">
    <source>
        <dbReference type="ARBA" id="ARBA00022692"/>
    </source>
</evidence>
<dbReference type="AlphaFoldDB" id="A0A1G6KMT6"/>
<feature type="domain" description="TonB C-terminal" evidence="7">
    <location>
        <begin position="249"/>
        <end position="340"/>
    </location>
</feature>
<dbReference type="STRING" id="938405.SAMN02927895_00766"/>
<evidence type="ECO:0000256" key="1">
    <source>
        <dbReference type="ARBA" id="ARBA00004167"/>
    </source>
</evidence>
<dbReference type="Gene3D" id="3.30.1150.10">
    <property type="match status" value="1"/>
</dbReference>
<keyword evidence="4 6" id="KW-0472">Membrane</keyword>
<feature type="compositionally biased region" description="Basic and acidic residues" evidence="5">
    <location>
        <begin position="78"/>
        <end position="89"/>
    </location>
</feature>